<dbReference type="Pfam" id="PF01344">
    <property type="entry name" value="Kelch_1"/>
    <property type="match status" value="1"/>
</dbReference>
<dbReference type="SUPFAM" id="SSF81383">
    <property type="entry name" value="F-box domain"/>
    <property type="match status" value="1"/>
</dbReference>
<dbReference type="OrthoDB" id="45365at2759"/>
<dbReference type="Gene3D" id="2.120.10.80">
    <property type="entry name" value="Kelch-type beta propeller"/>
    <property type="match status" value="1"/>
</dbReference>
<dbReference type="Pfam" id="PF00646">
    <property type="entry name" value="F-box"/>
    <property type="match status" value="1"/>
</dbReference>
<dbReference type="AlphaFoldDB" id="A0A2I0AII9"/>
<name>A0A2I0AII9_9ASPA</name>
<protein>
    <submittedName>
        <fullName evidence="2">F-box/kelch-repeat protein</fullName>
    </submittedName>
</protein>
<dbReference type="PANTHER" id="PTHR24414:SF60">
    <property type="entry name" value="OS03G0415400 PROTEIN"/>
    <property type="match status" value="1"/>
</dbReference>
<dbReference type="InterPro" id="IPR036047">
    <property type="entry name" value="F-box-like_dom_sf"/>
</dbReference>
<dbReference type="SUPFAM" id="SSF117281">
    <property type="entry name" value="Kelch motif"/>
    <property type="match status" value="1"/>
</dbReference>
<keyword evidence="3" id="KW-1185">Reference proteome</keyword>
<accession>A0A2I0AII9</accession>
<dbReference type="InterPro" id="IPR006652">
    <property type="entry name" value="Kelch_1"/>
</dbReference>
<proteinExistence type="predicted"/>
<evidence type="ECO:0000313" key="3">
    <source>
        <dbReference type="Proteomes" id="UP000236161"/>
    </source>
</evidence>
<gene>
    <name evidence="2" type="ORF">AXF42_Ash004006</name>
</gene>
<dbReference type="PANTHER" id="PTHR24414">
    <property type="entry name" value="F-BOX/KELCH-REPEAT PROTEIN SKIP4"/>
    <property type="match status" value="1"/>
</dbReference>
<dbReference type="PROSITE" id="PS50181">
    <property type="entry name" value="FBOX"/>
    <property type="match status" value="1"/>
</dbReference>
<dbReference type="InterPro" id="IPR015915">
    <property type="entry name" value="Kelch-typ_b-propeller"/>
</dbReference>
<dbReference type="Gene3D" id="1.20.1280.50">
    <property type="match status" value="1"/>
</dbReference>
<sequence length="411" mass="44020">MGDTCNSRGFTWLVKSCITDSCREVATSPATNHRRHHDYLPCFTTAAQSILSLPDDLLLDCFSRVPLPSLPSLSLVCRRFALLLDSPAFNDLRRSSGRLTRFLLALSVSNLGHLTLASLPLPLPPDHHPSWAPPFSLRADLVQGAFSQPRIAAIGRSIYIIGQGAALRYDSWTGAVSRCAPTLYPRKKFAVAAVGSMIYVAGGASRTSAVEEYDPETDVWRVVSEAPRRRYGCVGAAAGGVFYVIGGIRVGARPGEVDDEVARSAHACAGSLDAYHVRSKQWLRSRAAVPGGGCVVGACGAGPHVYVLASHAVEVSFWRWEARGRRGGDWIRLESPPAPAGKLRRGGAVRFSCAAVGDDRLVALVYSSAGCGGQRGVESAMLVYDITAGEWSRGPDLPPELRRAGCAFVEC</sequence>
<dbReference type="InterPro" id="IPR001810">
    <property type="entry name" value="F-box_dom"/>
</dbReference>
<dbReference type="STRING" id="1088818.A0A2I0AII9"/>
<reference evidence="2 3" key="1">
    <citation type="journal article" date="2017" name="Nature">
        <title>The Apostasia genome and the evolution of orchids.</title>
        <authorList>
            <person name="Zhang G.Q."/>
            <person name="Liu K.W."/>
            <person name="Li Z."/>
            <person name="Lohaus R."/>
            <person name="Hsiao Y.Y."/>
            <person name="Niu S.C."/>
            <person name="Wang J.Y."/>
            <person name="Lin Y.C."/>
            <person name="Xu Q."/>
            <person name="Chen L.J."/>
            <person name="Yoshida K."/>
            <person name="Fujiwara S."/>
            <person name="Wang Z.W."/>
            <person name="Zhang Y.Q."/>
            <person name="Mitsuda N."/>
            <person name="Wang M."/>
            <person name="Liu G.H."/>
            <person name="Pecoraro L."/>
            <person name="Huang H.X."/>
            <person name="Xiao X.J."/>
            <person name="Lin M."/>
            <person name="Wu X.Y."/>
            <person name="Wu W.L."/>
            <person name="Chen Y.Y."/>
            <person name="Chang S.B."/>
            <person name="Sakamoto S."/>
            <person name="Ohme-Takagi M."/>
            <person name="Yagi M."/>
            <person name="Zeng S.J."/>
            <person name="Shen C.Y."/>
            <person name="Yeh C.M."/>
            <person name="Luo Y.B."/>
            <person name="Tsai W.C."/>
            <person name="Van de Peer Y."/>
            <person name="Liu Z.J."/>
        </authorList>
    </citation>
    <scope>NUCLEOTIDE SEQUENCE [LARGE SCALE GENOMIC DNA]</scope>
    <source>
        <strain evidence="3">cv. Shenzhen</strain>
        <tissue evidence="2">Stem</tissue>
    </source>
</reference>
<dbReference type="SMART" id="SM00256">
    <property type="entry name" value="FBOX"/>
    <property type="match status" value="1"/>
</dbReference>
<feature type="domain" description="F-box" evidence="1">
    <location>
        <begin position="47"/>
        <end position="92"/>
    </location>
</feature>
<dbReference type="EMBL" id="KZ451980">
    <property type="protein sequence ID" value="PKA55367.1"/>
    <property type="molecule type" value="Genomic_DNA"/>
</dbReference>
<evidence type="ECO:0000259" key="1">
    <source>
        <dbReference type="PROSITE" id="PS50181"/>
    </source>
</evidence>
<organism evidence="2 3">
    <name type="scientific">Apostasia shenzhenica</name>
    <dbReference type="NCBI Taxonomy" id="1088818"/>
    <lineage>
        <taxon>Eukaryota</taxon>
        <taxon>Viridiplantae</taxon>
        <taxon>Streptophyta</taxon>
        <taxon>Embryophyta</taxon>
        <taxon>Tracheophyta</taxon>
        <taxon>Spermatophyta</taxon>
        <taxon>Magnoliopsida</taxon>
        <taxon>Liliopsida</taxon>
        <taxon>Asparagales</taxon>
        <taxon>Orchidaceae</taxon>
        <taxon>Apostasioideae</taxon>
        <taxon>Apostasia</taxon>
    </lineage>
</organism>
<dbReference type="SMART" id="SM00612">
    <property type="entry name" value="Kelch"/>
    <property type="match status" value="2"/>
</dbReference>
<dbReference type="InterPro" id="IPR050354">
    <property type="entry name" value="F-box/kelch-repeat_ARATH"/>
</dbReference>
<evidence type="ECO:0000313" key="2">
    <source>
        <dbReference type="EMBL" id="PKA55367.1"/>
    </source>
</evidence>
<dbReference type="Proteomes" id="UP000236161">
    <property type="component" value="Unassembled WGS sequence"/>
</dbReference>